<gene>
    <name evidence="6" type="ORF">DGYR_LOCUS3838</name>
</gene>
<evidence type="ECO:0000256" key="3">
    <source>
        <dbReference type="ARBA" id="ARBA00022942"/>
    </source>
</evidence>
<evidence type="ECO:0000256" key="5">
    <source>
        <dbReference type="PROSITE-ProRule" id="PRU00221"/>
    </source>
</evidence>
<dbReference type="SUPFAM" id="SSF50978">
    <property type="entry name" value="WD40 repeat-like"/>
    <property type="match status" value="1"/>
</dbReference>
<keyword evidence="3" id="KW-0647">Proteasome</keyword>
<feature type="repeat" description="WD" evidence="5">
    <location>
        <begin position="133"/>
        <end position="174"/>
    </location>
</feature>
<dbReference type="PROSITE" id="PS50082">
    <property type="entry name" value="WD_REPEATS_2"/>
    <property type="match status" value="2"/>
</dbReference>
<dbReference type="GO" id="GO:0000502">
    <property type="term" value="C:proteasome complex"/>
    <property type="evidence" value="ECO:0007669"/>
    <property type="project" value="UniProtKB-KW"/>
</dbReference>
<sequence>MSGRLLIQSDWNQSIREIGENTWVSYKSDGNLSIQGKIKSEGLNAQGDPRVTASTGFEVLQLSKRSIVVQYTSSEGIVSRQFYAASQTFSIHKKAVKSIDTSEGGLGVSTDDDERLIVWTTESGDIRRSLNEQDGHFGDINNCKFFPSGLVLLTAGADTRLKIWSIEDGRCGATLTGHKAGVLDTAIVERGKNIVSSSRDGTVKLWHVGTQTILHSFQPEGGCVNSCTVCGPKSESISEDNKEFGTDGKLLFVGGENGRIVGYDMAQREKIFDIMHNSASNCISTFNENLLCSGFQDGSIVFYDLRNLNSPLRKIYSGRGSILASKLHSKNMFFSNSDGSVFGINEQFENVAELTGSECDPIYSLSSDGTYLYSSCRDGTIRKYQI</sequence>
<dbReference type="InterPro" id="IPR051179">
    <property type="entry name" value="WD_repeat_multifunction"/>
</dbReference>
<comment type="similarity">
    <text evidence="4">Belongs to the WD repeat PAAF1/RPN14 family.</text>
</comment>
<dbReference type="InterPro" id="IPR015943">
    <property type="entry name" value="WD40/YVTN_repeat-like_dom_sf"/>
</dbReference>
<dbReference type="InterPro" id="IPR036322">
    <property type="entry name" value="WD40_repeat_dom_sf"/>
</dbReference>
<accession>A0A7I8VKF9</accession>
<comment type="caution">
    <text evidence="6">The sequence shown here is derived from an EMBL/GenBank/DDBJ whole genome shotgun (WGS) entry which is preliminary data.</text>
</comment>
<evidence type="ECO:0000256" key="2">
    <source>
        <dbReference type="ARBA" id="ARBA00022737"/>
    </source>
</evidence>
<evidence type="ECO:0000313" key="7">
    <source>
        <dbReference type="Proteomes" id="UP000549394"/>
    </source>
</evidence>
<feature type="repeat" description="WD" evidence="5">
    <location>
        <begin position="175"/>
        <end position="216"/>
    </location>
</feature>
<dbReference type="Proteomes" id="UP000549394">
    <property type="component" value="Unassembled WGS sequence"/>
</dbReference>
<dbReference type="OrthoDB" id="27537at2759"/>
<dbReference type="EMBL" id="CAJFCJ010000005">
    <property type="protein sequence ID" value="CAD5115062.1"/>
    <property type="molecule type" value="Genomic_DNA"/>
</dbReference>
<evidence type="ECO:0000256" key="1">
    <source>
        <dbReference type="ARBA" id="ARBA00022574"/>
    </source>
</evidence>
<evidence type="ECO:0000256" key="4">
    <source>
        <dbReference type="ARBA" id="ARBA00038321"/>
    </source>
</evidence>
<proteinExistence type="inferred from homology"/>
<organism evidence="6 7">
    <name type="scientific">Dimorphilus gyrociliatus</name>
    <dbReference type="NCBI Taxonomy" id="2664684"/>
    <lineage>
        <taxon>Eukaryota</taxon>
        <taxon>Metazoa</taxon>
        <taxon>Spiralia</taxon>
        <taxon>Lophotrochozoa</taxon>
        <taxon>Annelida</taxon>
        <taxon>Polychaeta</taxon>
        <taxon>Polychaeta incertae sedis</taxon>
        <taxon>Dinophilidae</taxon>
        <taxon>Dimorphilus</taxon>
    </lineage>
</organism>
<keyword evidence="2" id="KW-0677">Repeat</keyword>
<dbReference type="PANTHER" id="PTHR19857">
    <property type="entry name" value="MITOCHONDRIAL DIVISION PROTEIN 1-RELATED"/>
    <property type="match status" value="1"/>
</dbReference>
<dbReference type="Gene3D" id="2.130.10.10">
    <property type="entry name" value="YVTN repeat-like/Quinoprotein amine dehydrogenase"/>
    <property type="match status" value="2"/>
</dbReference>
<dbReference type="PANTHER" id="PTHR19857:SF19">
    <property type="entry name" value="26S PROTEASOME REGULATORY SUBUNIT RPN14"/>
    <property type="match status" value="1"/>
</dbReference>
<reference evidence="6 7" key="1">
    <citation type="submission" date="2020-08" db="EMBL/GenBank/DDBJ databases">
        <authorList>
            <person name="Hejnol A."/>
        </authorList>
    </citation>
    <scope>NUCLEOTIDE SEQUENCE [LARGE SCALE GENOMIC DNA]</scope>
</reference>
<keyword evidence="7" id="KW-1185">Reference proteome</keyword>
<protein>
    <submittedName>
        <fullName evidence="6">Uncharacterized protein</fullName>
    </submittedName>
</protein>
<name>A0A7I8VKF9_9ANNE</name>
<dbReference type="SMART" id="SM00320">
    <property type="entry name" value="WD40"/>
    <property type="match status" value="6"/>
</dbReference>
<dbReference type="PROSITE" id="PS50294">
    <property type="entry name" value="WD_REPEATS_REGION"/>
    <property type="match status" value="2"/>
</dbReference>
<evidence type="ECO:0000313" key="6">
    <source>
        <dbReference type="EMBL" id="CAD5115062.1"/>
    </source>
</evidence>
<keyword evidence="1 5" id="KW-0853">WD repeat</keyword>
<dbReference type="Pfam" id="PF00400">
    <property type="entry name" value="WD40"/>
    <property type="match status" value="3"/>
</dbReference>
<dbReference type="AlphaFoldDB" id="A0A7I8VKF9"/>
<dbReference type="InterPro" id="IPR001680">
    <property type="entry name" value="WD40_rpt"/>
</dbReference>